<feature type="region of interest" description="Disordered" evidence="1">
    <location>
        <begin position="171"/>
        <end position="203"/>
    </location>
</feature>
<sequence>MSLSMPRPSPPLSPLSARTRLRLRSEAACYPRISTPLMLTFTLLPSSPSHARASPGPSTLPRSRRTCAQRPHTNYREENATHASSIPPLMRAHATPQRHAPAFACDPHPPARVLSIPHPSPLTHARPPPSAFNPLDHLGPRIYPRLRPTSAPTRLFQPRIHDLSAPPLVDPHSFLHRPASLPRPHTPPRARSTSLSSTVPPST</sequence>
<feature type="compositionally biased region" description="Low complexity" evidence="1">
    <location>
        <begin position="192"/>
        <end position="203"/>
    </location>
</feature>
<reference evidence="2 3" key="1">
    <citation type="journal article" date="2012" name="New Phytol.">
        <title>Insight into trade-off between wood decay and parasitism from the genome of a fungal forest pathogen.</title>
        <authorList>
            <person name="Olson A."/>
            <person name="Aerts A."/>
            <person name="Asiegbu F."/>
            <person name="Belbahri L."/>
            <person name="Bouzid O."/>
            <person name="Broberg A."/>
            <person name="Canback B."/>
            <person name="Coutinho P.M."/>
            <person name="Cullen D."/>
            <person name="Dalman K."/>
            <person name="Deflorio G."/>
            <person name="van Diepen L.T."/>
            <person name="Dunand C."/>
            <person name="Duplessis S."/>
            <person name="Durling M."/>
            <person name="Gonthier P."/>
            <person name="Grimwood J."/>
            <person name="Fossdal C.G."/>
            <person name="Hansson D."/>
            <person name="Henrissat B."/>
            <person name="Hietala A."/>
            <person name="Himmelstrand K."/>
            <person name="Hoffmeister D."/>
            <person name="Hogberg N."/>
            <person name="James T.Y."/>
            <person name="Karlsson M."/>
            <person name="Kohler A."/>
            <person name="Kues U."/>
            <person name="Lee Y.H."/>
            <person name="Lin Y.C."/>
            <person name="Lind M."/>
            <person name="Lindquist E."/>
            <person name="Lombard V."/>
            <person name="Lucas S."/>
            <person name="Lunden K."/>
            <person name="Morin E."/>
            <person name="Murat C."/>
            <person name="Park J."/>
            <person name="Raffaello T."/>
            <person name="Rouze P."/>
            <person name="Salamov A."/>
            <person name="Schmutz J."/>
            <person name="Solheim H."/>
            <person name="Stahlberg J."/>
            <person name="Velez H."/>
            <person name="de Vries R.P."/>
            <person name="Wiebenga A."/>
            <person name="Woodward S."/>
            <person name="Yakovlev I."/>
            <person name="Garbelotto M."/>
            <person name="Martin F."/>
            <person name="Grigoriev I.V."/>
            <person name="Stenlid J."/>
        </authorList>
    </citation>
    <scope>NUCLEOTIDE SEQUENCE [LARGE SCALE GENOMIC DNA]</scope>
    <source>
        <strain evidence="2 3">TC 32-1</strain>
    </source>
</reference>
<evidence type="ECO:0000256" key="1">
    <source>
        <dbReference type="SAM" id="MobiDB-lite"/>
    </source>
</evidence>
<dbReference type="InParanoid" id="W4JVT3"/>
<feature type="region of interest" description="Disordered" evidence="1">
    <location>
        <begin position="48"/>
        <end position="82"/>
    </location>
</feature>
<evidence type="ECO:0000313" key="2">
    <source>
        <dbReference type="EMBL" id="ETW76976.1"/>
    </source>
</evidence>
<keyword evidence="3" id="KW-1185">Reference proteome</keyword>
<evidence type="ECO:0000313" key="3">
    <source>
        <dbReference type="Proteomes" id="UP000030671"/>
    </source>
</evidence>
<dbReference type="GeneID" id="20666099"/>
<name>W4JVT3_HETIT</name>
<accession>W4JVT3</accession>
<dbReference type="EMBL" id="KI925463">
    <property type="protein sequence ID" value="ETW76976.1"/>
    <property type="molecule type" value="Genomic_DNA"/>
</dbReference>
<protein>
    <submittedName>
        <fullName evidence="2">Uncharacterized protein</fullName>
    </submittedName>
</protein>
<proteinExistence type="predicted"/>
<organism evidence="2 3">
    <name type="scientific">Heterobasidion irregulare (strain TC 32-1)</name>
    <dbReference type="NCBI Taxonomy" id="747525"/>
    <lineage>
        <taxon>Eukaryota</taxon>
        <taxon>Fungi</taxon>
        <taxon>Dikarya</taxon>
        <taxon>Basidiomycota</taxon>
        <taxon>Agaricomycotina</taxon>
        <taxon>Agaricomycetes</taxon>
        <taxon>Russulales</taxon>
        <taxon>Bondarzewiaceae</taxon>
        <taxon>Heterobasidion</taxon>
        <taxon>Heterobasidion annosum species complex</taxon>
    </lineage>
</organism>
<gene>
    <name evidence="2" type="ORF">HETIRDRAFT_105780</name>
</gene>
<dbReference type="RefSeq" id="XP_009550534.1">
    <property type="nucleotide sequence ID" value="XM_009552239.1"/>
</dbReference>
<dbReference type="AlphaFoldDB" id="W4JVT3"/>
<dbReference type="HOGENOM" id="CLU_109457_0_0_1"/>
<dbReference type="KEGG" id="hir:HETIRDRAFT_105780"/>
<dbReference type="Proteomes" id="UP000030671">
    <property type="component" value="Unassembled WGS sequence"/>
</dbReference>